<evidence type="ECO:0000313" key="3">
    <source>
        <dbReference type="Proteomes" id="UP001295463"/>
    </source>
</evidence>
<dbReference type="Gene3D" id="3.40.30.10">
    <property type="entry name" value="Glutaredoxin"/>
    <property type="match status" value="1"/>
</dbReference>
<reference evidence="2 3" key="1">
    <citation type="submission" date="2022-03" db="EMBL/GenBank/DDBJ databases">
        <authorList>
            <person name="Koch H."/>
        </authorList>
    </citation>
    <scope>NUCLEOTIDE SEQUENCE [LARGE SCALE GENOMIC DNA]</scope>
    <source>
        <strain evidence="2 3">G1</strain>
    </source>
</reference>
<dbReference type="SUPFAM" id="SSF52833">
    <property type="entry name" value="Thioredoxin-like"/>
    <property type="match status" value="1"/>
</dbReference>
<protein>
    <submittedName>
        <fullName evidence="2">Thiol:disulfide interchange protein DsbC</fullName>
    </submittedName>
</protein>
<dbReference type="InterPro" id="IPR051470">
    <property type="entry name" value="Thiol:disulfide_interchange"/>
</dbReference>
<dbReference type="PANTHER" id="PTHR35272:SF3">
    <property type="entry name" value="THIOL:DISULFIDE INTERCHANGE PROTEIN DSBC"/>
    <property type="match status" value="1"/>
</dbReference>
<dbReference type="EMBL" id="OW150024">
    <property type="protein sequence ID" value="CAH2030426.1"/>
    <property type="molecule type" value="Genomic_DNA"/>
</dbReference>
<feature type="domain" description="Thioredoxin-like fold" evidence="1">
    <location>
        <begin position="36"/>
        <end position="144"/>
    </location>
</feature>
<dbReference type="InterPro" id="IPR012336">
    <property type="entry name" value="Thioredoxin-like_fold"/>
</dbReference>
<dbReference type="PANTHER" id="PTHR35272">
    <property type="entry name" value="THIOL:DISULFIDE INTERCHANGE PROTEIN DSBC-RELATED"/>
    <property type="match status" value="1"/>
</dbReference>
<keyword evidence="3" id="KW-1185">Reference proteome</keyword>
<dbReference type="RefSeq" id="WP_305731362.1">
    <property type="nucleotide sequence ID" value="NZ_OW150024.1"/>
</dbReference>
<dbReference type="InterPro" id="IPR036249">
    <property type="entry name" value="Thioredoxin-like_sf"/>
</dbReference>
<evidence type="ECO:0000259" key="1">
    <source>
        <dbReference type="Pfam" id="PF13098"/>
    </source>
</evidence>
<proteinExistence type="predicted"/>
<organism evidence="2 3">
    <name type="scientific">Trichlorobacter ammonificans</name>
    <dbReference type="NCBI Taxonomy" id="2916410"/>
    <lineage>
        <taxon>Bacteria</taxon>
        <taxon>Pseudomonadati</taxon>
        <taxon>Thermodesulfobacteriota</taxon>
        <taxon>Desulfuromonadia</taxon>
        <taxon>Geobacterales</taxon>
        <taxon>Geobacteraceae</taxon>
        <taxon>Trichlorobacter</taxon>
    </lineage>
</organism>
<dbReference type="Pfam" id="PF13098">
    <property type="entry name" value="Thioredoxin_2"/>
    <property type="match status" value="1"/>
</dbReference>
<sequence length="164" mass="18292">MSRRLVLPLFLLLAVMLLPTAGITSSLDLSKALVIGKGPKTVIEFTDPDCPFCRKAARYFETRNDVTKYVFFLPLARHRDAKNKIQHILSQTDGATAYYEAMSGKLDNPVTRKLQITSRGIRLQEQHQDIAKNAGAQATPTFMISGRIIEGFDRAEIEALLGKQ</sequence>
<evidence type="ECO:0000313" key="2">
    <source>
        <dbReference type="EMBL" id="CAH2030426.1"/>
    </source>
</evidence>
<name>A0ABM9D7Q9_9BACT</name>
<gene>
    <name evidence="2" type="ORF">GEAMG1_0614</name>
</gene>
<accession>A0ABM9D7Q9</accession>
<dbReference type="Proteomes" id="UP001295463">
    <property type="component" value="Chromosome"/>
</dbReference>